<feature type="domain" description="Type I restriction modification DNA specificity" evidence="4">
    <location>
        <begin position="33"/>
        <end position="114"/>
    </location>
</feature>
<evidence type="ECO:0000256" key="3">
    <source>
        <dbReference type="ARBA" id="ARBA00023125"/>
    </source>
</evidence>
<evidence type="ECO:0000259" key="4">
    <source>
        <dbReference type="Pfam" id="PF01420"/>
    </source>
</evidence>
<evidence type="ECO:0000256" key="1">
    <source>
        <dbReference type="ARBA" id="ARBA00010923"/>
    </source>
</evidence>
<comment type="caution">
    <text evidence="5">The sequence shown here is derived from an EMBL/GenBank/DDBJ whole genome shotgun (WGS) entry which is preliminary data.</text>
</comment>
<dbReference type="Pfam" id="PF01420">
    <property type="entry name" value="Methylase_S"/>
    <property type="match status" value="1"/>
</dbReference>
<comment type="similarity">
    <text evidence="1">Belongs to the type-I restriction system S methylase family.</text>
</comment>
<dbReference type="AlphaFoldDB" id="A0A1G1VKZ5"/>
<keyword evidence="2" id="KW-0680">Restriction system</keyword>
<evidence type="ECO:0000313" key="6">
    <source>
        <dbReference type="Proteomes" id="UP000179069"/>
    </source>
</evidence>
<dbReference type="PANTHER" id="PTHR30408">
    <property type="entry name" value="TYPE-1 RESTRICTION ENZYME ECOKI SPECIFICITY PROTEIN"/>
    <property type="match status" value="1"/>
</dbReference>
<proteinExistence type="inferred from homology"/>
<evidence type="ECO:0000313" key="5">
    <source>
        <dbReference type="EMBL" id="OGY16075.1"/>
    </source>
</evidence>
<dbReference type="GO" id="GO:0009307">
    <property type="term" value="P:DNA restriction-modification system"/>
    <property type="evidence" value="ECO:0007669"/>
    <property type="project" value="UniProtKB-KW"/>
</dbReference>
<organism evidence="5 6">
    <name type="scientific">Candidatus Chisholmbacteria bacterium RIFCSPHIGHO2_01_FULL_49_18</name>
    <dbReference type="NCBI Taxonomy" id="1797590"/>
    <lineage>
        <taxon>Bacteria</taxon>
        <taxon>Candidatus Chisholmiibacteriota</taxon>
    </lineage>
</organism>
<name>A0A1G1VKZ5_9BACT</name>
<dbReference type="Gene3D" id="1.10.287.1120">
    <property type="entry name" value="Bipartite methylase S protein"/>
    <property type="match status" value="1"/>
</dbReference>
<keyword evidence="3" id="KW-0238">DNA-binding</keyword>
<reference evidence="5 6" key="1">
    <citation type="journal article" date="2016" name="Nat. Commun.">
        <title>Thousands of microbial genomes shed light on interconnected biogeochemical processes in an aquifer system.</title>
        <authorList>
            <person name="Anantharaman K."/>
            <person name="Brown C.T."/>
            <person name="Hug L.A."/>
            <person name="Sharon I."/>
            <person name="Castelle C.J."/>
            <person name="Probst A.J."/>
            <person name="Thomas B.C."/>
            <person name="Singh A."/>
            <person name="Wilkins M.J."/>
            <person name="Karaoz U."/>
            <person name="Brodie E.L."/>
            <person name="Williams K.H."/>
            <person name="Hubbard S.S."/>
            <person name="Banfield J.F."/>
        </authorList>
    </citation>
    <scope>NUCLEOTIDE SEQUENCE [LARGE SCALE GENOMIC DNA]</scope>
</reference>
<dbReference type="Gene3D" id="3.90.220.20">
    <property type="entry name" value="DNA methylase specificity domains"/>
    <property type="match status" value="1"/>
</dbReference>
<dbReference type="InterPro" id="IPR052021">
    <property type="entry name" value="Type-I_RS_S_subunit"/>
</dbReference>
<protein>
    <recommendedName>
        <fullName evidence="4">Type I restriction modification DNA specificity domain-containing protein</fullName>
    </recommendedName>
</protein>
<dbReference type="InterPro" id="IPR000055">
    <property type="entry name" value="Restrct_endonuc_typeI_TRD"/>
</dbReference>
<evidence type="ECO:0000256" key="2">
    <source>
        <dbReference type="ARBA" id="ARBA00022747"/>
    </source>
</evidence>
<accession>A0A1G1VKZ5</accession>
<dbReference type="GO" id="GO:0003677">
    <property type="term" value="F:DNA binding"/>
    <property type="evidence" value="ECO:0007669"/>
    <property type="project" value="UniProtKB-KW"/>
</dbReference>
<dbReference type="SUPFAM" id="SSF116734">
    <property type="entry name" value="DNA methylase specificity domain"/>
    <property type="match status" value="1"/>
</dbReference>
<gene>
    <name evidence="5" type="ORF">A2785_02800</name>
</gene>
<sequence>MRICYLHGRTTAGYQRCSQDCTSKVKDPGMKSLLLPSGSICVSCIATIGLVSITTEEGVTNQQINSIIPNKSEYTYFLYQFLKRSKKTLEAIGAGGSTTFIINKTQFENLEVPVADDSKVTSFNYVVEPMYKKILDVTKENQKLTEMRDLLLPKLMKGEVRV</sequence>
<dbReference type="InterPro" id="IPR044946">
    <property type="entry name" value="Restrct_endonuc_typeI_TRD_sf"/>
</dbReference>
<dbReference type="EMBL" id="MHCI01000020">
    <property type="protein sequence ID" value="OGY16075.1"/>
    <property type="molecule type" value="Genomic_DNA"/>
</dbReference>
<dbReference type="PANTHER" id="PTHR30408:SF13">
    <property type="entry name" value="TYPE I RESTRICTION ENZYME HINDI SPECIFICITY SUBUNIT"/>
    <property type="match status" value="1"/>
</dbReference>
<dbReference type="Proteomes" id="UP000179069">
    <property type="component" value="Unassembled WGS sequence"/>
</dbReference>